<feature type="compositionally biased region" description="Low complexity" evidence="14">
    <location>
        <begin position="181"/>
        <end position="194"/>
    </location>
</feature>
<feature type="compositionally biased region" description="Gly residues" evidence="14">
    <location>
        <begin position="195"/>
        <end position="205"/>
    </location>
</feature>
<protein>
    <recommendedName>
        <fullName evidence="11">Nucleoporin NSP1</fullName>
    </recommendedName>
    <alternativeName>
        <fullName evidence="12">Nuclear pore protein NSP1</fullName>
    </alternativeName>
    <alternativeName>
        <fullName evidence="13">Nucleoskeletal-like protein</fullName>
    </alternativeName>
</protein>
<dbReference type="Gene3D" id="1.20.5.170">
    <property type="match status" value="1"/>
</dbReference>
<evidence type="ECO:0000313" key="17">
    <source>
        <dbReference type="Proteomes" id="UP000054383"/>
    </source>
</evidence>
<dbReference type="GO" id="GO:0044613">
    <property type="term" value="C:nuclear pore central transport channel"/>
    <property type="evidence" value="ECO:0007669"/>
    <property type="project" value="TreeGrafter"/>
</dbReference>
<evidence type="ECO:0000256" key="8">
    <source>
        <dbReference type="ARBA" id="ARBA00023010"/>
    </source>
</evidence>
<keyword evidence="9" id="KW-0906">Nuclear pore complex</keyword>
<evidence type="ECO:0000256" key="6">
    <source>
        <dbReference type="ARBA" id="ARBA00022816"/>
    </source>
</evidence>
<keyword evidence="5" id="KW-0813">Transport</keyword>
<gene>
    <name evidence="16" type="ORF">PISL3812_07231</name>
</gene>
<keyword evidence="6" id="KW-0509">mRNA transport</keyword>
<evidence type="ECO:0000256" key="3">
    <source>
        <dbReference type="ARBA" id="ARBA00004620"/>
    </source>
</evidence>
<dbReference type="AlphaFoldDB" id="A0A0U1M3M0"/>
<feature type="compositionally biased region" description="Low complexity" evidence="14">
    <location>
        <begin position="108"/>
        <end position="134"/>
    </location>
</feature>
<feature type="compositionally biased region" description="Low complexity" evidence="14">
    <location>
        <begin position="313"/>
        <end position="444"/>
    </location>
</feature>
<evidence type="ECO:0000256" key="14">
    <source>
        <dbReference type="SAM" id="MobiDB-lite"/>
    </source>
</evidence>
<dbReference type="GO" id="GO:0017056">
    <property type="term" value="F:structural constituent of nuclear pore"/>
    <property type="evidence" value="ECO:0007669"/>
    <property type="project" value="InterPro"/>
</dbReference>
<organism evidence="16 17">
    <name type="scientific">Talaromyces islandicus</name>
    <name type="common">Penicillium islandicum</name>
    <dbReference type="NCBI Taxonomy" id="28573"/>
    <lineage>
        <taxon>Eukaryota</taxon>
        <taxon>Fungi</taxon>
        <taxon>Dikarya</taxon>
        <taxon>Ascomycota</taxon>
        <taxon>Pezizomycotina</taxon>
        <taxon>Eurotiomycetes</taxon>
        <taxon>Eurotiomycetidae</taxon>
        <taxon>Eurotiales</taxon>
        <taxon>Trichocomaceae</taxon>
        <taxon>Talaromyces</taxon>
        <taxon>Talaromyces sect. Islandici</taxon>
    </lineage>
</organism>
<feature type="region of interest" description="Disordered" evidence="14">
    <location>
        <begin position="94"/>
        <end position="522"/>
    </location>
</feature>
<dbReference type="InterPro" id="IPR007758">
    <property type="entry name" value="Nucleoporin_NSP1_C"/>
</dbReference>
<feature type="domain" description="Nucleoporin NSP1-like C-terminal" evidence="15">
    <location>
        <begin position="511"/>
        <end position="614"/>
    </location>
</feature>
<feature type="compositionally biased region" description="Low complexity" evidence="14">
    <location>
        <begin position="292"/>
        <end position="306"/>
    </location>
</feature>
<dbReference type="OMA" id="EMMSKQV"/>
<reference evidence="16 17" key="1">
    <citation type="submission" date="2015-04" db="EMBL/GenBank/DDBJ databases">
        <authorList>
            <person name="Syromyatnikov M.Y."/>
            <person name="Popov V.N."/>
        </authorList>
    </citation>
    <scope>NUCLEOTIDE SEQUENCE [LARGE SCALE GENOMIC DNA]</scope>
    <source>
        <strain evidence="16">WF-38-12</strain>
    </source>
</reference>
<dbReference type="GO" id="GO:0006606">
    <property type="term" value="P:protein import into nucleus"/>
    <property type="evidence" value="ECO:0007669"/>
    <property type="project" value="TreeGrafter"/>
</dbReference>
<comment type="similarity">
    <text evidence="4">Belongs to the nucleoporin NSP1/NUP62 family.</text>
</comment>
<comment type="subcellular location">
    <subcellularLocation>
        <location evidence="1">Nucleus membrane</location>
        <topology evidence="1">Peripheral membrane protein</topology>
        <orientation evidence="1">Cytoplasmic side</orientation>
    </subcellularLocation>
    <subcellularLocation>
        <location evidence="3">Nucleus membrane</location>
        <topology evidence="3">Peripheral membrane protein</topology>
        <orientation evidence="3">Nucleoplasmic side</orientation>
    </subcellularLocation>
    <subcellularLocation>
        <location evidence="2">Nucleus</location>
        <location evidence="2">Nuclear pore complex</location>
    </subcellularLocation>
</comment>
<keyword evidence="7" id="KW-0653">Protein transport</keyword>
<evidence type="ECO:0000256" key="11">
    <source>
        <dbReference type="ARBA" id="ARBA00068864"/>
    </source>
</evidence>
<evidence type="ECO:0000256" key="5">
    <source>
        <dbReference type="ARBA" id="ARBA00022448"/>
    </source>
</evidence>
<evidence type="ECO:0000256" key="13">
    <source>
        <dbReference type="ARBA" id="ARBA00081079"/>
    </source>
</evidence>
<dbReference type="EMBL" id="CVMT01000007">
    <property type="protein sequence ID" value="CRG90188.1"/>
    <property type="molecule type" value="Genomic_DNA"/>
</dbReference>
<evidence type="ECO:0000256" key="7">
    <source>
        <dbReference type="ARBA" id="ARBA00022927"/>
    </source>
</evidence>
<dbReference type="GO" id="GO:0006405">
    <property type="term" value="P:RNA export from nucleus"/>
    <property type="evidence" value="ECO:0007669"/>
    <property type="project" value="TreeGrafter"/>
</dbReference>
<feature type="compositionally biased region" description="Low complexity" evidence="14">
    <location>
        <begin position="143"/>
        <end position="170"/>
    </location>
</feature>
<evidence type="ECO:0000259" key="15">
    <source>
        <dbReference type="Pfam" id="PF05064"/>
    </source>
</evidence>
<feature type="compositionally biased region" description="Polar residues" evidence="14">
    <location>
        <begin position="94"/>
        <end position="104"/>
    </location>
</feature>
<dbReference type="Proteomes" id="UP000054383">
    <property type="component" value="Unassembled WGS sequence"/>
</dbReference>
<keyword evidence="17" id="KW-1185">Reference proteome</keyword>
<evidence type="ECO:0000256" key="10">
    <source>
        <dbReference type="ARBA" id="ARBA00023242"/>
    </source>
</evidence>
<dbReference type="FunFam" id="1.20.5.170:FF:000040">
    <property type="entry name" value="Nuclear pore glycoprotein p62"/>
    <property type="match status" value="1"/>
</dbReference>
<dbReference type="Pfam" id="PF05064">
    <property type="entry name" value="Nsp1_C"/>
    <property type="match status" value="1"/>
</dbReference>
<accession>A0A0U1M3M0</accession>
<dbReference type="GO" id="GO:0051028">
    <property type="term" value="P:mRNA transport"/>
    <property type="evidence" value="ECO:0007669"/>
    <property type="project" value="UniProtKB-KW"/>
</dbReference>
<dbReference type="OrthoDB" id="344345at2759"/>
<feature type="compositionally biased region" description="Polar residues" evidence="14">
    <location>
        <begin position="208"/>
        <end position="224"/>
    </location>
</feature>
<evidence type="ECO:0000256" key="12">
    <source>
        <dbReference type="ARBA" id="ARBA00078941"/>
    </source>
</evidence>
<evidence type="ECO:0000313" key="16">
    <source>
        <dbReference type="EMBL" id="CRG90188.1"/>
    </source>
</evidence>
<proteinExistence type="inferred from homology"/>
<dbReference type="PANTHER" id="PTHR12084">
    <property type="entry name" value="NUCLEAR PORE GLYCOPROTEIN P62-RELATED"/>
    <property type="match status" value="1"/>
</dbReference>
<keyword evidence="8" id="KW-0811">Translocation</keyword>
<dbReference type="GO" id="GO:0005543">
    <property type="term" value="F:phospholipid binding"/>
    <property type="evidence" value="ECO:0007669"/>
    <property type="project" value="TreeGrafter"/>
</dbReference>
<feature type="compositionally biased region" description="Low complexity" evidence="14">
    <location>
        <begin position="457"/>
        <end position="501"/>
    </location>
</feature>
<dbReference type="STRING" id="28573.A0A0U1M3M0"/>
<dbReference type="GO" id="GO:0031965">
    <property type="term" value="C:nuclear membrane"/>
    <property type="evidence" value="ECO:0007669"/>
    <property type="project" value="UniProtKB-SubCell"/>
</dbReference>
<dbReference type="PANTHER" id="PTHR12084:SF0">
    <property type="entry name" value="NUCLEAR PORE GLYCOPROTEIN P62"/>
    <property type="match status" value="1"/>
</dbReference>
<feature type="compositionally biased region" description="Low complexity" evidence="14">
    <location>
        <begin position="259"/>
        <end position="277"/>
    </location>
</feature>
<evidence type="ECO:0000256" key="4">
    <source>
        <dbReference type="ARBA" id="ARBA00005911"/>
    </source>
</evidence>
<feature type="compositionally biased region" description="Polar residues" evidence="14">
    <location>
        <begin position="278"/>
        <end position="287"/>
    </location>
</feature>
<name>A0A0U1M3M0_TALIS</name>
<evidence type="ECO:0000256" key="9">
    <source>
        <dbReference type="ARBA" id="ARBA00023132"/>
    </source>
</evidence>
<dbReference type="InterPro" id="IPR026010">
    <property type="entry name" value="NSP1/NUP62"/>
</dbReference>
<sequence>MSITSSIAAFCLPRALSGHELQDSSIERFEAAVLLLVARSEHPLADPGLPLNIPRELSDTAIMSKNTFSFGTPASTGASGGGLFGSSSPFGGNAASTNPTSTGGSLFGSAGNTSGATSSPFGAASTGAGTGQSSLFGAKPAAGSGTSTPTFSFGTQNQTPASSAAPSSTSLFGAAQTPNKTTEAAASGQTQTAGGLFGAKPGGLFGSNAASTTPAQPKTSSSLFSTTPANPPPTSTSTGAAPSLFGGQNTQKPAFGGLSAQPATTAPTTTAQSQTSSLFGQASSGTPKSLFGSTPQPTTTAAAPATTGGGSAGSLFGAAQTPATTQAPDAAPKSLFGAAAPATAPSTTQAASSPFKFPTAGGAGTPSASPFGGAAASAPSSQPSTTAASTATPQKSLFGGLGGTSSTTPSSTPAAASSLFSLGNKPASTATTTEPATTATPATTQKPLGGTLFGQKAAETSTSATTSQATTTAGTTTAPATAPAAAAAPATTTAAAGTTTAPNLAASTLGPTPPAQSRLKNKTMDEIITRWATDLTKYQKEFREQGEKVAKWDRMLVENGTKVQKLYGNTVDAERSTQEVERQLGSVEGQQEELNSWLDRYEREVDEMLSKQVGPGETLQGPDQERERTYKLAEKLSERLDEMGKDLGSMIEEVNNASSTLSKTNKADEPISQIVRILNSHLSQLQTIDQGTAELQAKVAAAQKAGQSMGSRLGGYGQGGPNIGGGGSAVDDFYRSYMGRR</sequence>
<keyword evidence="10" id="KW-0539">Nucleus</keyword>
<evidence type="ECO:0000256" key="2">
    <source>
        <dbReference type="ARBA" id="ARBA00004567"/>
    </source>
</evidence>
<evidence type="ECO:0000256" key="1">
    <source>
        <dbReference type="ARBA" id="ARBA00004335"/>
    </source>
</evidence>